<dbReference type="GO" id="GO:0016787">
    <property type="term" value="F:hydrolase activity"/>
    <property type="evidence" value="ECO:0007669"/>
    <property type="project" value="UniProtKB-KW"/>
</dbReference>
<gene>
    <name evidence="2" type="ORF">DFJ67_7937</name>
</gene>
<dbReference type="InterPro" id="IPR036866">
    <property type="entry name" value="RibonucZ/Hydroxyglut_hydro"/>
</dbReference>
<evidence type="ECO:0000259" key="1">
    <source>
        <dbReference type="SMART" id="SM00849"/>
    </source>
</evidence>
<dbReference type="InterPro" id="IPR050855">
    <property type="entry name" value="NDM-1-like"/>
</dbReference>
<dbReference type="InterPro" id="IPR001279">
    <property type="entry name" value="Metallo-B-lactamas"/>
</dbReference>
<comment type="caution">
    <text evidence="2">The sequence shown here is derived from an EMBL/GenBank/DDBJ whole genome shotgun (WGS) entry which is preliminary data.</text>
</comment>
<dbReference type="SUPFAM" id="SSF56281">
    <property type="entry name" value="Metallo-hydrolase/oxidoreductase"/>
    <property type="match status" value="1"/>
</dbReference>
<keyword evidence="3" id="KW-1185">Reference proteome</keyword>
<dbReference type="CDD" id="cd16282">
    <property type="entry name" value="metallo-hydrolase-like_MBL-fold"/>
    <property type="match status" value="1"/>
</dbReference>
<dbReference type="AlphaFoldDB" id="A0A3D9ZX96"/>
<reference evidence="2 3" key="1">
    <citation type="submission" date="2018-08" db="EMBL/GenBank/DDBJ databases">
        <title>Sequencing the genomes of 1000 actinobacteria strains.</title>
        <authorList>
            <person name="Klenk H.-P."/>
        </authorList>
    </citation>
    <scope>NUCLEOTIDE SEQUENCE [LARGE SCALE GENOMIC DNA]</scope>
    <source>
        <strain evidence="2 3">DSM 44099</strain>
    </source>
</reference>
<keyword evidence="2" id="KW-0378">Hydrolase</keyword>
<proteinExistence type="predicted"/>
<dbReference type="RefSeq" id="WP_116074380.1">
    <property type="nucleotide sequence ID" value="NZ_BONB01000032.1"/>
</dbReference>
<name>A0A3D9ZX96_9ACTN</name>
<feature type="domain" description="Metallo-beta-lactamase" evidence="1">
    <location>
        <begin position="25"/>
        <end position="237"/>
    </location>
</feature>
<protein>
    <submittedName>
        <fullName evidence="2">Glyoxylase-like metal-dependent hydrolase (Beta-lactamase superfamily II)</fullName>
    </submittedName>
</protein>
<accession>A0A3D9ZX96</accession>
<dbReference type="SMART" id="SM00849">
    <property type="entry name" value="Lactamase_B"/>
    <property type="match status" value="1"/>
</dbReference>
<dbReference type="Pfam" id="PF00753">
    <property type="entry name" value="Lactamase_B"/>
    <property type="match status" value="1"/>
</dbReference>
<organism evidence="2 3">
    <name type="scientific">Asanoa ferruginea</name>
    <dbReference type="NCBI Taxonomy" id="53367"/>
    <lineage>
        <taxon>Bacteria</taxon>
        <taxon>Bacillati</taxon>
        <taxon>Actinomycetota</taxon>
        <taxon>Actinomycetes</taxon>
        <taxon>Micromonosporales</taxon>
        <taxon>Micromonosporaceae</taxon>
        <taxon>Asanoa</taxon>
    </lineage>
</organism>
<evidence type="ECO:0000313" key="2">
    <source>
        <dbReference type="EMBL" id="REG01848.1"/>
    </source>
</evidence>
<dbReference type="EMBL" id="QUMQ01000001">
    <property type="protein sequence ID" value="REG01848.1"/>
    <property type="molecule type" value="Genomic_DNA"/>
</dbReference>
<dbReference type="Gene3D" id="3.60.15.10">
    <property type="entry name" value="Ribonuclease Z/Hydroxyacylglutathione hydrolase-like"/>
    <property type="match status" value="1"/>
</dbReference>
<dbReference type="OrthoDB" id="420651at2"/>
<dbReference type="PANTHER" id="PTHR42951">
    <property type="entry name" value="METALLO-BETA-LACTAMASE DOMAIN-CONTAINING"/>
    <property type="match status" value="1"/>
</dbReference>
<dbReference type="Proteomes" id="UP000256913">
    <property type="component" value="Unassembled WGS sequence"/>
</dbReference>
<sequence length="297" mass="32039">MTRSSEPGFVEIADRVYLLRYPVYDVNVTLIVGDEAAVVVDTLSTPTQAAELLTLARRVTGAPWAIVNTHHHFDHAFGNATLARQLPPPAEQFPVFGDPGAQAAAETRIWAHEETARLLGHEETARREAWEAVQAGSRPELADEVAKTELLPPNEIVLTDATLDVGGRLVVLAHYGRGHTGGDLVVHVPDADVVIAGDLVEESGPPAFGDSFPLEWPGTVAAMLRLTTPQTLVVPGHGAPVGQGFVTGQHEELTELEWLIRNGHAERVRVDDLARRAPFGEAAHVAIKRAYTLLDGE</sequence>
<evidence type="ECO:0000313" key="3">
    <source>
        <dbReference type="Proteomes" id="UP000256913"/>
    </source>
</evidence>
<dbReference type="PANTHER" id="PTHR42951:SF4">
    <property type="entry name" value="ACYL-COENZYME A THIOESTERASE MBLAC2"/>
    <property type="match status" value="1"/>
</dbReference>